<dbReference type="NCBIfam" id="NF006169">
    <property type="entry name" value="PRK08310.1"/>
    <property type="match status" value="1"/>
</dbReference>
<accession>A0A1I2H022</accession>
<dbReference type="AlphaFoldDB" id="A0A1I2H022"/>
<feature type="domain" description="Amidase" evidence="1">
    <location>
        <begin position="270"/>
        <end position="384"/>
    </location>
</feature>
<dbReference type="InterPro" id="IPR020556">
    <property type="entry name" value="Amidase_CS"/>
</dbReference>
<keyword evidence="3" id="KW-1185">Reference proteome</keyword>
<dbReference type="PROSITE" id="PS00571">
    <property type="entry name" value="AMIDASES"/>
    <property type="match status" value="1"/>
</dbReference>
<feature type="domain" description="Amidase" evidence="1">
    <location>
        <begin position="20"/>
        <end position="192"/>
    </location>
</feature>
<dbReference type="PANTHER" id="PTHR46310:SF7">
    <property type="entry name" value="AMIDASE 1"/>
    <property type="match status" value="1"/>
</dbReference>
<dbReference type="Proteomes" id="UP000198855">
    <property type="component" value="Unassembled WGS sequence"/>
</dbReference>
<evidence type="ECO:0000313" key="3">
    <source>
        <dbReference type="Proteomes" id="UP000198855"/>
    </source>
</evidence>
<dbReference type="OrthoDB" id="9811471at2"/>
<evidence type="ECO:0000313" key="2">
    <source>
        <dbReference type="EMBL" id="SFF22347.1"/>
    </source>
</evidence>
<dbReference type="PANTHER" id="PTHR46310">
    <property type="entry name" value="AMIDASE 1"/>
    <property type="match status" value="1"/>
</dbReference>
<dbReference type="InterPro" id="IPR023631">
    <property type="entry name" value="Amidase_dom"/>
</dbReference>
<dbReference type="RefSeq" id="WP_091189820.1">
    <property type="nucleotide sequence ID" value="NZ_FOMT01000006.1"/>
</dbReference>
<sequence length="397" mass="42741">MIDTYNAFVQPELELPPVGEGLLSGLTFAVKDVFAIKGYTSGAGNPDWLRTHSPWEKTASSIRKLLASGARLTGITHTDELMYSINGQNDHYGTPINPKAPDRIPGGSSSGSAVAVAAGAVDFALGTDTGGSVRVPAAYCGIYGFRPSHNIVPIDGVIPLAPAYDTIGWMARDIALLSKVGEVLLAGASDDVTPRGFRRLIFAEEAWEKAEASCRGSLESSCIQLLQTEGLKQEWRSIAPESLEVWSHAFRTTQGREIWQTHSEWIVREKPVFGESIGARFASASTITDEEVERDGALRRVIRNRLHELLGDDGLLVIPTIPGAAPSRAINGTANEERRFRTMQLSCIAGLSGLPQVTIPAGEVDGAPIGLSLIAGTKQDLKLLRWVERFEKEAAKG</sequence>
<reference evidence="3" key="1">
    <citation type="submission" date="2016-10" db="EMBL/GenBank/DDBJ databases">
        <authorList>
            <person name="Varghese N."/>
            <person name="Submissions S."/>
        </authorList>
    </citation>
    <scope>NUCLEOTIDE SEQUENCE [LARGE SCALE GENOMIC DNA]</scope>
    <source>
        <strain evidence="3">CGMCC 1.10784</strain>
    </source>
</reference>
<dbReference type="STRING" id="1045775.SAMN05216378_5551"/>
<dbReference type="Gene3D" id="3.90.1300.10">
    <property type="entry name" value="Amidase signature (AS) domain"/>
    <property type="match status" value="1"/>
</dbReference>
<organism evidence="2 3">
    <name type="scientific">Paenibacillus catalpae</name>
    <dbReference type="NCBI Taxonomy" id="1045775"/>
    <lineage>
        <taxon>Bacteria</taxon>
        <taxon>Bacillati</taxon>
        <taxon>Bacillota</taxon>
        <taxon>Bacilli</taxon>
        <taxon>Bacillales</taxon>
        <taxon>Paenibacillaceae</taxon>
        <taxon>Paenibacillus</taxon>
    </lineage>
</organism>
<gene>
    <name evidence="2" type="ORF">SAMN05216378_5551</name>
</gene>
<dbReference type="Pfam" id="PF01425">
    <property type="entry name" value="Amidase"/>
    <property type="match status" value="2"/>
</dbReference>
<protein>
    <submittedName>
        <fullName evidence="2">Amidase</fullName>
    </submittedName>
</protein>
<name>A0A1I2H022_9BACL</name>
<evidence type="ECO:0000259" key="1">
    <source>
        <dbReference type="Pfam" id="PF01425"/>
    </source>
</evidence>
<dbReference type="InterPro" id="IPR036928">
    <property type="entry name" value="AS_sf"/>
</dbReference>
<dbReference type="EMBL" id="FOMT01000006">
    <property type="protein sequence ID" value="SFF22347.1"/>
    <property type="molecule type" value="Genomic_DNA"/>
</dbReference>
<proteinExistence type="predicted"/>
<dbReference type="SUPFAM" id="SSF75304">
    <property type="entry name" value="Amidase signature (AS) enzymes"/>
    <property type="match status" value="1"/>
</dbReference>